<feature type="transmembrane region" description="Helical" evidence="1">
    <location>
        <begin position="55"/>
        <end position="76"/>
    </location>
</feature>
<keyword evidence="1" id="KW-0812">Transmembrane</keyword>
<dbReference type="AlphaFoldDB" id="A0A0B1RXQ3"/>
<dbReference type="OrthoDB" id="5805447at2759"/>
<organism evidence="2 3">
    <name type="scientific">Oesophagostomum dentatum</name>
    <name type="common">Nodular worm</name>
    <dbReference type="NCBI Taxonomy" id="61180"/>
    <lineage>
        <taxon>Eukaryota</taxon>
        <taxon>Metazoa</taxon>
        <taxon>Ecdysozoa</taxon>
        <taxon>Nematoda</taxon>
        <taxon>Chromadorea</taxon>
        <taxon>Rhabditida</taxon>
        <taxon>Rhabditina</taxon>
        <taxon>Rhabditomorpha</taxon>
        <taxon>Strongyloidea</taxon>
        <taxon>Strongylidae</taxon>
        <taxon>Oesophagostomum</taxon>
    </lineage>
</organism>
<reference evidence="2 3" key="1">
    <citation type="submission" date="2014-03" db="EMBL/GenBank/DDBJ databases">
        <title>Draft genome of the hookworm Oesophagostomum dentatum.</title>
        <authorList>
            <person name="Mitreva M."/>
        </authorList>
    </citation>
    <scope>NUCLEOTIDE SEQUENCE [LARGE SCALE GENOMIC DNA]</scope>
    <source>
        <strain evidence="2 3">OD-Hann</strain>
    </source>
</reference>
<dbReference type="Proteomes" id="UP000053660">
    <property type="component" value="Unassembled WGS sequence"/>
</dbReference>
<keyword evidence="3" id="KW-1185">Reference proteome</keyword>
<keyword evidence="1" id="KW-1133">Transmembrane helix</keyword>
<dbReference type="EMBL" id="KN610358">
    <property type="protein sequence ID" value="KHJ77848.1"/>
    <property type="molecule type" value="Genomic_DNA"/>
</dbReference>
<keyword evidence="1" id="KW-0472">Membrane</keyword>
<evidence type="ECO:0000256" key="1">
    <source>
        <dbReference type="SAM" id="Phobius"/>
    </source>
</evidence>
<gene>
    <name evidence="2" type="ORF">OESDEN_22532</name>
</gene>
<evidence type="ECO:0000313" key="3">
    <source>
        <dbReference type="Proteomes" id="UP000053660"/>
    </source>
</evidence>
<protein>
    <submittedName>
        <fullName evidence="2">Uncharacterized protein</fullName>
    </submittedName>
</protein>
<evidence type="ECO:0000313" key="2">
    <source>
        <dbReference type="EMBL" id="KHJ77848.1"/>
    </source>
</evidence>
<proteinExistence type="predicted"/>
<name>A0A0B1RXQ3_OESDE</name>
<accession>A0A0B1RXQ3</accession>
<sequence>MITGADLMSGCSDVKCLLTNTNLGRELGQSIAGSVFHITTKRTMFPTVEITTDQLTQASAGVFIYTAVLLLGYLLFM</sequence>